<comment type="caution">
    <text evidence="2">The sequence shown here is derived from an EMBL/GenBank/DDBJ whole genome shotgun (WGS) entry which is preliminary data.</text>
</comment>
<dbReference type="InterPro" id="IPR001810">
    <property type="entry name" value="F-box_dom"/>
</dbReference>
<evidence type="ECO:0000259" key="1">
    <source>
        <dbReference type="PROSITE" id="PS50181"/>
    </source>
</evidence>
<dbReference type="AlphaFoldDB" id="A0A8T0WZQ1"/>
<dbReference type="Gene3D" id="1.20.1280.50">
    <property type="match status" value="1"/>
</dbReference>
<dbReference type="InterPro" id="IPR032675">
    <property type="entry name" value="LRR_dom_sf"/>
</dbReference>
<dbReference type="InterPro" id="IPR053197">
    <property type="entry name" value="F-box_SCFL_complex_component"/>
</dbReference>
<evidence type="ECO:0000313" key="2">
    <source>
        <dbReference type="EMBL" id="KAG2651096.1"/>
    </source>
</evidence>
<dbReference type="InterPro" id="IPR053781">
    <property type="entry name" value="F-box_AtFBL13-like"/>
</dbReference>
<protein>
    <recommendedName>
        <fullName evidence="1">F-box domain-containing protein</fullName>
    </recommendedName>
</protein>
<dbReference type="PANTHER" id="PTHR34223:SF107">
    <property type="entry name" value="F-BOX DOMAIN-CONTAINING PROTEIN"/>
    <property type="match status" value="1"/>
</dbReference>
<organism evidence="2 3">
    <name type="scientific">Panicum virgatum</name>
    <name type="common">Blackwell switchgrass</name>
    <dbReference type="NCBI Taxonomy" id="38727"/>
    <lineage>
        <taxon>Eukaryota</taxon>
        <taxon>Viridiplantae</taxon>
        <taxon>Streptophyta</taxon>
        <taxon>Embryophyta</taxon>
        <taxon>Tracheophyta</taxon>
        <taxon>Spermatophyta</taxon>
        <taxon>Magnoliopsida</taxon>
        <taxon>Liliopsida</taxon>
        <taxon>Poales</taxon>
        <taxon>Poaceae</taxon>
        <taxon>PACMAD clade</taxon>
        <taxon>Panicoideae</taxon>
        <taxon>Panicodae</taxon>
        <taxon>Paniceae</taxon>
        <taxon>Panicinae</taxon>
        <taxon>Panicum</taxon>
        <taxon>Panicum sect. Hiantes</taxon>
    </lineage>
</organism>
<accession>A0A8T0WZQ1</accession>
<dbReference type="Gene3D" id="3.80.10.10">
    <property type="entry name" value="Ribonuclease Inhibitor"/>
    <property type="match status" value="1"/>
</dbReference>
<dbReference type="CDD" id="cd22160">
    <property type="entry name" value="F-box_AtFBL13-like"/>
    <property type="match status" value="1"/>
</dbReference>
<reference evidence="2" key="1">
    <citation type="submission" date="2020-05" db="EMBL/GenBank/DDBJ databases">
        <title>WGS assembly of Panicum virgatum.</title>
        <authorList>
            <person name="Lovell J.T."/>
            <person name="Jenkins J."/>
            <person name="Shu S."/>
            <person name="Juenger T.E."/>
            <person name="Schmutz J."/>
        </authorList>
    </citation>
    <scope>NUCLEOTIDE SEQUENCE</scope>
    <source>
        <strain evidence="2">AP13</strain>
    </source>
</reference>
<name>A0A8T0WZQ1_PANVG</name>
<keyword evidence="3" id="KW-1185">Reference proteome</keyword>
<dbReference type="PANTHER" id="PTHR34223">
    <property type="entry name" value="OS11G0201299 PROTEIN"/>
    <property type="match status" value="1"/>
</dbReference>
<dbReference type="SUPFAM" id="SSF52058">
    <property type="entry name" value="L domain-like"/>
    <property type="match status" value="1"/>
</dbReference>
<sequence length="438" mass="50261">MEVPTTGERRGGDRIGALPDGVLEDILGFLPAQDAVRTCVLARRWRHLWKSAKALRVVGGDGKFPWSVKELREFVDYLLLSRGGAPLDTFELNFRGFSDEELPSLNIWLRYAVTCKARVLRLRLRNNFEVEGFHDLPKLDGLPLVSKHLTRLELHGVEVYTSFPNFSSCPVLEHLEFNKCEFSLVKKILSDSIKHLNITESISGFYDSFRTRICAPNLVSLHLDEVYGWTPVLETMASLVEAFVRIPELCLDQCEQWHANYWDCDCKSCDKHDNSANGHDSCVLLKGLSEAKKLTLFSYPLMYIFKRDLRCCPTFSKLKTLLLNKYWPEPDSLHALACILEHSPVLEKLTLQLFLEVPKYAEEMKGSPDPEELSAAISEYEFFRCLILVLKLHDEGAQFLYLRDLFNHSRTHKFNVHVSNGLGYCPRKFSVNSDTFIY</sequence>
<gene>
    <name evidence="2" type="ORF">PVAP13_1NG247700</name>
</gene>
<dbReference type="PROSITE" id="PS50181">
    <property type="entry name" value="FBOX"/>
    <property type="match status" value="1"/>
</dbReference>
<dbReference type="SUPFAM" id="SSF81383">
    <property type="entry name" value="F-box domain"/>
    <property type="match status" value="1"/>
</dbReference>
<dbReference type="Proteomes" id="UP000823388">
    <property type="component" value="Chromosome 1N"/>
</dbReference>
<feature type="domain" description="F-box" evidence="1">
    <location>
        <begin position="12"/>
        <end position="58"/>
    </location>
</feature>
<dbReference type="Pfam" id="PF00646">
    <property type="entry name" value="F-box"/>
    <property type="match status" value="1"/>
</dbReference>
<proteinExistence type="predicted"/>
<evidence type="ECO:0000313" key="3">
    <source>
        <dbReference type="Proteomes" id="UP000823388"/>
    </source>
</evidence>
<dbReference type="EMBL" id="CM029038">
    <property type="protein sequence ID" value="KAG2651096.1"/>
    <property type="molecule type" value="Genomic_DNA"/>
</dbReference>
<dbReference type="InterPro" id="IPR036047">
    <property type="entry name" value="F-box-like_dom_sf"/>
</dbReference>